<dbReference type="Proteomes" id="UP001153636">
    <property type="component" value="Chromosome 6"/>
</dbReference>
<evidence type="ECO:0000256" key="2">
    <source>
        <dbReference type="ARBA" id="ARBA00001946"/>
    </source>
</evidence>
<protein>
    <recommendedName>
        <fullName evidence="14">Mitochondrial ribonuclease P catalytic subunit</fullName>
        <ecNumber evidence="5">3.1.26.5</ecNumber>
    </recommendedName>
    <alternativeName>
        <fullName evidence="15">Mitochondrial ribonuclease P protein 3</fullName>
    </alternativeName>
</protein>
<comment type="cofactor">
    <cofactor evidence="2">
        <name>Mg(2+)</name>
        <dbReference type="ChEBI" id="CHEBI:18420"/>
    </cofactor>
</comment>
<keyword evidence="12" id="KW-0809">Transit peptide</keyword>
<keyword evidence="11" id="KW-0460">Magnesium</keyword>
<dbReference type="OrthoDB" id="46913at2759"/>
<dbReference type="Pfam" id="PF16953">
    <property type="entry name" value="PRORP"/>
    <property type="match status" value="1"/>
</dbReference>
<comment type="similarity">
    <text evidence="4">Belongs to the PPR family. P subfamily.</text>
</comment>
<accession>A0A9P0D7I1</accession>
<comment type="catalytic activity">
    <reaction evidence="1">
        <text>Endonucleolytic cleavage of RNA, removing 5'-extranucleotides from tRNA precursor.</text>
        <dbReference type="EC" id="3.1.26.5"/>
    </reaction>
</comment>
<dbReference type="GO" id="GO:0004526">
    <property type="term" value="F:ribonuclease P activity"/>
    <property type="evidence" value="ECO:0007669"/>
    <property type="project" value="UniProtKB-EC"/>
</dbReference>
<reference evidence="17" key="1">
    <citation type="submission" date="2022-01" db="EMBL/GenBank/DDBJ databases">
        <authorList>
            <person name="King R."/>
        </authorList>
    </citation>
    <scope>NUCLEOTIDE SEQUENCE</scope>
</reference>
<gene>
    <name evidence="17" type="ORF">PSYICH_LOCUS12846</name>
</gene>
<dbReference type="InterPro" id="IPR031595">
    <property type="entry name" value="PRORP_C"/>
</dbReference>
<keyword evidence="6" id="KW-0819">tRNA processing</keyword>
<keyword evidence="10" id="KW-0862">Zinc</keyword>
<keyword evidence="9" id="KW-0378">Hydrolase</keyword>
<keyword evidence="18" id="KW-1185">Reference proteome</keyword>
<evidence type="ECO:0000313" key="17">
    <source>
        <dbReference type="EMBL" id="CAH1111835.1"/>
    </source>
</evidence>
<evidence type="ECO:0000256" key="11">
    <source>
        <dbReference type="ARBA" id="ARBA00022842"/>
    </source>
</evidence>
<evidence type="ECO:0000256" key="12">
    <source>
        <dbReference type="ARBA" id="ARBA00022946"/>
    </source>
</evidence>
<sequence length="520" mass="60287">MLLKNVYKSISQTSRLMYNYSVRKRRPFQSKLVHRNALLDELEINKEKLPSEWKIIRQEFLNDNKITENSVDAVILGHCISKNNYSLGSSYINFLNKENIKFTLAASGKYFKLLYFINKEDRFVSGNSIKKDQEQFILKKFGEIRQQHKILDSITLEGSIGALSLTHEWKKCLDLLNEIKVTTTPNGNAYSNIVSAAFLNNEESLGWSLLQEMILYNRNIDEIVYFAYINYLKKLKTGKNRISQLEKLFVFLEENDIVLNSSGVPLKIAELGKELDLETMSTRVTNKGMCTGCNNYLKKFRLTDEEFAELKNTLFKNVIIGKDIFSKTDPKEVGRFKEFVDKQEEFDVVLDGLNVAYSAGTGHSTQVLSGLVASLVSHFVHQDKKVLVVGRYHMNQWHKENWNYITQNSTVFLTKNISQDDPYLLYCALNSGKDTIIVTRDLMRGHKFLLKDPKLRILFNKWLSQRQYQLMKVTGPGKPIFRYPPAFTLNAQKIGDNWHIPFKDMSEQINWMCIKCQTLY</sequence>
<dbReference type="GO" id="GO:0046872">
    <property type="term" value="F:metal ion binding"/>
    <property type="evidence" value="ECO:0007669"/>
    <property type="project" value="UniProtKB-KW"/>
</dbReference>
<name>A0A9P0D7I1_9CUCU</name>
<dbReference type="Gene3D" id="1.25.40.10">
    <property type="entry name" value="Tetratricopeptide repeat domain"/>
    <property type="match status" value="1"/>
</dbReference>
<dbReference type="GO" id="GO:0030678">
    <property type="term" value="C:mitochondrial ribonuclease P complex"/>
    <property type="evidence" value="ECO:0007669"/>
    <property type="project" value="TreeGrafter"/>
</dbReference>
<dbReference type="GO" id="GO:0097745">
    <property type="term" value="P:mitochondrial tRNA 5'-end processing"/>
    <property type="evidence" value="ECO:0007669"/>
    <property type="project" value="TreeGrafter"/>
</dbReference>
<proteinExistence type="inferred from homology"/>
<evidence type="ECO:0000256" key="5">
    <source>
        <dbReference type="ARBA" id="ARBA00012179"/>
    </source>
</evidence>
<dbReference type="FunFam" id="3.40.50.11980:FF:000006">
    <property type="entry name" value="AGAP001968-PB"/>
    <property type="match status" value="1"/>
</dbReference>
<evidence type="ECO:0000313" key="18">
    <source>
        <dbReference type="Proteomes" id="UP001153636"/>
    </source>
</evidence>
<dbReference type="PANTHER" id="PTHR13547">
    <property type="match status" value="1"/>
</dbReference>
<dbReference type="EC" id="3.1.26.5" evidence="5"/>
<keyword evidence="13" id="KW-0496">Mitochondrion</keyword>
<evidence type="ECO:0000256" key="15">
    <source>
        <dbReference type="ARBA" id="ARBA00044559"/>
    </source>
</evidence>
<evidence type="ECO:0000256" key="1">
    <source>
        <dbReference type="ARBA" id="ARBA00000928"/>
    </source>
</evidence>
<evidence type="ECO:0000256" key="9">
    <source>
        <dbReference type="ARBA" id="ARBA00022801"/>
    </source>
</evidence>
<evidence type="ECO:0000256" key="10">
    <source>
        <dbReference type="ARBA" id="ARBA00022833"/>
    </source>
</evidence>
<dbReference type="EMBL" id="OV651818">
    <property type="protein sequence ID" value="CAH1111835.1"/>
    <property type="molecule type" value="Genomic_DNA"/>
</dbReference>
<dbReference type="AlphaFoldDB" id="A0A9P0D7I1"/>
<evidence type="ECO:0000256" key="13">
    <source>
        <dbReference type="ARBA" id="ARBA00023128"/>
    </source>
</evidence>
<keyword evidence="7" id="KW-0540">Nuclease</keyword>
<evidence type="ECO:0000256" key="7">
    <source>
        <dbReference type="ARBA" id="ARBA00022722"/>
    </source>
</evidence>
<dbReference type="InterPro" id="IPR011990">
    <property type="entry name" value="TPR-like_helical_dom_sf"/>
</dbReference>
<evidence type="ECO:0000256" key="3">
    <source>
        <dbReference type="ARBA" id="ARBA00004173"/>
    </source>
</evidence>
<keyword evidence="8" id="KW-0479">Metal-binding</keyword>
<feature type="domain" description="PRORP" evidence="16">
    <location>
        <begin position="284"/>
        <end position="506"/>
    </location>
</feature>
<evidence type="ECO:0000259" key="16">
    <source>
        <dbReference type="Pfam" id="PF16953"/>
    </source>
</evidence>
<evidence type="ECO:0000256" key="4">
    <source>
        <dbReference type="ARBA" id="ARBA00007626"/>
    </source>
</evidence>
<evidence type="ECO:0000256" key="6">
    <source>
        <dbReference type="ARBA" id="ARBA00022694"/>
    </source>
</evidence>
<evidence type="ECO:0000256" key="8">
    <source>
        <dbReference type="ARBA" id="ARBA00022723"/>
    </source>
</evidence>
<dbReference type="CDD" id="cd18718">
    <property type="entry name" value="PIN_PRORP"/>
    <property type="match status" value="1"/>
</dbReference>
<dbReference type="GO" id="GO:0001682">
    <property type="term" value="P:tRNA 5'-leader removal"/>
    <property type="evidence" value="ECO:0007669"/>
    <property type="project" value="TreeGrafter"/>
</dbReference>
<dbReference type="Gene3D" id="3.40.50.11980">
    <property type="match status" value="1"/>
</dbReference>
<dbReference type="InterPro" id="IPR033495">
    <property type="entry name" value="MRPP3_PIN_dom"/>
</dbReference>
<organism evidence="17 18">
    <name type="scientific">Psylliodes chrysocephalus</name>
    <dbReference type="NCBI Taxonomy" id="3402493"/>
    <lineage>
        <taxon>Eukaryota</taxon>
        <taxon>Metazoa</taxon>
        <taxon>Ecdysozoa</taxon>
        <taxon>Arthropoda</taxon>
        <taxon>Hexapoda</taxon>
        <taxon>Insecta</taxon>
        <taxon>Pterygota</taxon>
        <taxon>Neoptera</taxon>
        <taxon>Endopterygota</taxon>
        <taxon>Coleoptera</taxon>
        <taxon>Polyphaga</taxon>
        <taxon>Cucujiformia</taxon>
        <taxon>Chrysomeloidea</taxon>
        <taxon>Chrysomelidae</taxon>
        <taxon>Galerucinae</taxon>
        <taxon>Alticini</taxon>
        <taxon>Psylliodes</taxon>
    </lineage>
</organism>
<dbReference type="PANTHER" id="PTHR13547:SF1">
    <property type="entry name" value="MITOCHONDRIAL RIBONUCLEASE P CATALYTIC SUBUNIT"/>
    <property type="match status" value="1"/>
</dbReference>
<evidence type="ECO:0000256" key="14">
    <source>
        <dbReference type="ARBA" id="ARBA00044536"/>
    </source>
</evidence>
<comment type="subcellular location">
    <subcellularLocation>
        <location evidence="3">Mitochondrion</location>
    </subcellularLocation>
</comment>